<evidence type="ECO:0000313" key="10">
    <source>
        <dbReference type="EMBL" id="MPN12281.1"/>
    </source>
</evidence>
<comment type="similarity">
    <text evidence="2">Belongs to the TrkH potassium transport family.</text>
</comment>
<evidence type="ECO:0000256" key="8">
    <source>
        <dbReference type="ARBA" id="ARBA00023136"/>
    </source>
</evidence>
<dbReference type="GO" id="GO:0008324">
    <property type="term" value="F:monoatomic cation transmembrane transporter activity"/>
    <property type="evidence" value="ECO:0007669"/>
    <property type="project" value="InterPro"/>
</dbReference>
<keyword evidence="3" id="KW-0813">Transport</keyword>
<dbReference type="Pfam" id="PF02386">
    <property type="entry name" value="TrkH"/>
    <property type="match status" value="1"/>
</dbReference>
<dbReference type="GO" id="GO:0005886">
    <property type="term" value="C:plasma membrane"/>
    <property type="evidence" value="ECO:0007669"/>
    <property type="project" value="UniProtKB-SubCell"/>
</dbReference>
<comment type="subcellular location">
    <subcellularLocation>
        <location evidence="1">Cell membrane</location>
        <topology evidence="1">Multi-pass membrane protein</topology>
    </subcellularLocation>
</comment>
<dbReference type="PANTHER" id="PTHR32024">
    <property type="entry name" value="TRK SYSTEM POTASSIUM UPTAKE PROTEIN TRKG-RELATED"/>
    <property type="match status" value="1"/>
</dbReference>
<keyword evidence="6 9" id="KW-1133">Transmembrane helix</keyword>
<evidence type="ECO:0000256" key="2">
    <source>
        <dbReference type="ARBA" id="ARBA00009137"/>
    </source>
</evidence>
<dbReference type="GO" id="GO:0030001">
    <property type="term" value="P:metal ion transport"/>
    <property type="evidence" value="ECO:0007669"/>
    <property type="project" value="UniProtKB-ARBA"/>
</dbReference>
<accession>A0A645FD57</accession>
<name>A0A645FD57_9ZZZZ</name>
<dbReference type="EMBL" id="VSSQ01058602">
    <property type="protein sequence ID" value="MPN12281.1"/>
    <property type="molecule type" value="Genomic_DNA"/>
</dbReference>
<gene>
    <name evidence="10" type="ORF">SDC9_159597</name>
</gene>
<reference evidence="10" key="1">
    <citation type="submission" date="2019-08" db="EMBL/GenBank/DDBJ databases">
        <authorList>
            <person name="Kucharzyk K."/>
            <person name="Murdoch R.W."/>
            <person name="Higgins S."/>
            <person name="Loffler F."/>
        </authorList>
    </citation>
    <scope>NUCLEOTIDE SEQUENCE</scope>
</reference>
<sequence length="75" mass="8195">MLGCYYGYPMLDSAFESASVTGNVGLSIGITSITMPNPLKVYYIIAMYLGRLEFMAVFALIGFTIGGIKKLCIRK</sequence>
<evidence type="ECO:0000256" key="4">
    <source>
        <dbReference type="ARBA" id="ARBA00022475"/>
    </source>
</evidence>
<evidence type="ECO:0000256" key="6">
    <source>
        <dbReference type="ARBA" id="ARBA00022989"/>
    </source>
</evidence>
<keyword evidence="8 9" id="KW-0472">Membrane</keyword>
<feature type="transmembrane region" description="Helical" evidence="9">
    <location>
        <begin position="41"/>
        <end position="65"/>
    </location>
</feature>
<evidence type="ECO:0000256" key="1">
    <source>
        <dbReference type="ARBA" id="ARBA00004651"/>
    </source>
</evidence>
<keyword evidence="4" id="KW-1003">Cell membrane</keyword>
<keyword evidence="5 9" id="KW-0812">Transmembrane</keyword>
<keyword evidence="7" id="KW-0406">Ion transport</keyword>
<protein>
    <submittedName>
        <fullName evidence="10">Uncharacterized protein</fullName>
    </submittedName>
</protein>
<dbReference type="InterPro" id="IPR003445">
    <property type="entry name" value="Cat_transpt"/>
</dbReference>
<organism evidence="10">
    <name type="scientific">bioreactor metagenome</name>
    <dbReference type="NCBI Taxonomy" id="1076179"/>
    <lineage>
        <taxon>unclassified sequences</taxon>
        <taxon>metagenomes</taxon>
        <taxon>ecological metagenomes</taxon>
    </lineage>
</organism>
<evidence type="ECO:0000256" key="7">
    <source>
        <dbReference type="ARBA" id="ARBA00023065"/>
    </source>
</evidence>
<evidence type="ECO:0000256" key="3">
    <source>
        <dbReference type="ARBA" id="ARBA00022448"/>
    </source>
</evidence>
<evidence type="ECO:0000256" key="5">
    <source>
        <dbReference type="ARBA" id="ARBA00022692"/>
    </source>
</evidence>
<dbReference type="AlphaFoldDB" id="A0A645FD57"/>
<dbReference type="PANTHER" id="PTHR32024:SF2">
    <property type="entry name" value="TRK SYSTEM POTASSIUM UPTAKE PROTEIN TRKG-RELATED"/>
    <property type="match status" value="1"/>
</dbReference>
<comment type="caution">
    <text evidence="10">The sequence shown here is derived from an EMBL/GenBank/DDBJ whole genome shotgun (WGS) entry which is preliminary data.</text>
</comment>
<proteinExistence type="inferred from homology"/>
<evidence type="ECO:0000256" key="9">
    <source>
        <dbReference type="SAM" id="Phobius"/>
    </source>
</evidence>